<dbReference type="Proteomes" id="UP000035860">
    <property type="component" value="Unassembled WGS sequence"/>
</dbReference>
<proteinExistence type="predicted"/>
<dbReference type="RefSeq" id="WP_036366547.1">
    <property type="nucleotide sequence ID" value="NZ_AOMT01000029.1"/>
</dbReference>
<keyword evidence="2" id="KW-1185">Reference proteome</keyword>
<evidence type="ECO:0000313" key="2">
    <source>
        <dbReference type="Proteomes" id="UP000035860"/>
    </source>
</evidence>
<accession>A0A066UFI3</accession>
<sequence>MLVAEQTGLTQAQFNDFVNSRPDYFRLENASDNMGHYNEKPGSDDLGEIIRHMNQFKRKRGIR</sequence>
<dbReference type="OrthoDB" id="5690772at2"/>
<comment type="caution">
    <text evidence="1">The sequence shown here is derived from an EMBL/GenBank/DDBJ whole genome shotgun (WGS) entry which is preliminary data.</text>
</comment>
<dbReference type="EMBL" id="AOMT01000029">
    <property type="protein sequence ID" value="KDN24632.1"/>
    <property type="molecule type" value="Genomic_DNA"/>
</dbReference>
<dbReference type="AlphaFoldDB" id="A0A066UFI3"/>
<reference evidence="1 2" key="1">
    <citation type="journal article" date="2014" name="Genome Announc.">
        <title>Draft Genome Sequence of Moraxella bovoculi Strain 237T (ATCC BAA-1259T) Isolated from a Calf with Infectious Bovine Keratoconjunctivitis.</title>
        <authorList>
            <person name="Calcutt M.J."/>
            <person name="Foecking M.F."/>
            <person name="Martin N.T."/>
            <person name="Mhlanga-Mutangadura T."/>
            <person name="Reilly T.J."/>
        </authorList>
    </citation>
    <scope>NUCLEOTIDE SEQUENCE [LARGE SCALE GENOMIC DNA]</scope>
    <source>
        <strain evidence="1 2">237</strain>
    </source>
</reference>
<gene>
    <name evidence="1" type="ORF">MBO_08107</name>
</gene>
<evidence type="ECO:0000313" key="1">
    <source>
        <dbReference type="EMBL" id="KDN24632.1"/>
    </source>
</evidence>
<dbReference type="eggNOG" id="COG3210">
    <property type="taxonomic scope" value="Bacteria"/>
</dbReference>
<organism evidence="1 2">
    <name type="scientific">Moraxella bovoculi 237</name>
    <dbReference type="NCBI Taxonomy" id="743974"/>
    <lineage>
        <taxon>Bacteria</taxon>
        <taxon>Pseudomonadati</taxon>
        <taxon>Pseudomonadota</taxon>
        <taxon>Gammaproteobacteria</taxon>
        <taxon>Moraxellales</taxon>
        <taxon>Moraxellaceae</taxon>
        <taxon>Moraxella</taxon>
    </lineage>
</organism>
<name>A0A066UFI3_9GAMM</name>
<protein>
    <submittedName>
        <fullName evidence="1">Uncharacterized protein</fullName>
    </submittedName>
</protein>